<dbReference type="NCBIfam" id="TIGR00593">
    <property type="entry name" value="pola"/>
    <property type="match status" value="1"/>
</dbReference>
<evidence type="ECO:0000256" key="13">
    <source>
        <dbReference type="ARBA" id="ARBA00023204"/>
    </source>
</evidence>
<feature type="domain" description="5'-3' exonuclease" evidence="19">
    <location>
        <begin position="1"/>
        <end position="254"/>
    </location>
</feature>
<evidence type="ECO:0000256" key="9">
    <source>
        <dbReference type="ARBA" id="ARBA00022801"/>
    </source>
</evidence>
<evidence type="ECO:0000256" key="14">
    <source>
        <dbReference type="ARBA" id="ARBA00049244"/>
    </source>
</evidence>
<evidence type="ECO:0000256" key="6">
    <source>
        <dbReference type="ARBA" id="ARBA00022705"/>
    </source>
</evidence>
<reference evidence="21 22" key="1">
    <citation type="submission" date="2014-09" db="EMBL/GenBank/DDBJ databases">
        <title>Sporocytophaga myxococcoides PG-01 genome sequencing.</title>
        <authorList>
            <person name="Liu L."/>
            <person name="Gao P.J."/>
            <person name="Chen G.J."/>
            <person name="Wang L.S."/>
        </authorList>
    </citation>
    <scope>NUCLEOTIDE SEQUENCE [LARGE SCALE GENOMIC DNA]</scope>
    <source>
        <strain evidence="21 22">PG-01</strain>
    </source>
</reference>
<dbReference type="FunFam" id="1.10.150.20:FF:000002">
    <property type="entry name" value="DNA polymerase I"/>
    <property type="match status" value="1"/>
</dbReference>
<dbReference type="CDD" id="cd09859">
    <property type="entry name" value="PIN_53EXO"/>
    <property type="match status" value="1"/>
</dbReference>
<dbReference type="SMART" id="SM00482">
    <property type="entry name" value="POLAc"/>
    <property type="match status" value="1"/>
</dbReference>
<dbReference type="FunFam" id="1.20.1060.10:FF:000001">
    <property type="entry name" value="DNA polymerase I"/>
    <property type="match status" value="1"/>
</dbReference>
<dbReference type="InterPro" id="IPR020046">
    <property type="entry name" value="5-3_exonucl_a-hlix_arch_N"/>
</dbReference>
<evidence type="ECO:0000256" key="3">
    <source>
        <dbReference type="ARBA" id="ARBA00020311"/>
    </source>
</evidence>
<evidence type="ECO:0000256" key="15">
    <source>
        <dbReference type="NCBIfam" id="TIGR00593"/>
    </source>
</evidence>
<dbReference type="PANTHER" id="PTHR10133:SF27">
    <property type="entry name" value="DNA POLYMERASE NU"/>
    <property type="match status" value="1"/>
</dbReference>
<dbReference type="Gene3D" id="3.30.70.370">
    <property type="match status" value="1"/>
</dbReference>
<keyword evidence="8 16" id="KW-0227">DNA damage</keyword>
<dbReference type="Pfam" id="PF02739">
    <property type="entry name" value="5_3_exonuc_N"/>
    <property type="match status" value="1"/>
</dbReference>
<dbReference type="InterPro" id="IPR036397">
    <property type="entry name" value="RNaseH_sf"/>
</dbReference>
<evidence type="ECO:0000256" key="17">
    <source>
        <dbReference type="SAM" id="Coils"/>
    </source>
</evidence>
<dbReference type="EMBL" id="BBLT01000011">
    <property type="protein sequence ID" value="GAL87167.1"/>
    <property type="molecule type" value="Genomic_DNA"/>
</dbReference>
<dbReference type="InterPro" id="IPR019760">
    <property type="entry name" value="DNA-dir_DNA_pol_A_CS"/>
</dbReference>
<dbReference type="Gene3D" id="3.30.420.10">
    <property type="entry name" value="Ribonuclease H-like superfamily/Ribonuclease H"/>
    <property type="match status" value="1"/>
</dbReference>
<dbReference type="SMART" id="SM00279">
    <property type="entry name" value="HhH2"/>
    <property type="match status" value="1"/>
</dbReference>
<dbReference type="SUPFAM" id="SSF47807">
    <property type="entry name" value="5' to 3' exonuclease, C-terminal subdomain"/>
    <property type="match status" value="1"/>
</dbReference>
<protein>
    <recommendedName>
        <fullName evidence="3 15">DNA polymerase I</fullName>
        <ecNumber evidence="2 15">2.7.7.7</ecNumber>
    </recommendedName>
</protein>
<name>A0A098LL69_9BACT</name>
<evidence type="ECO:0000256" key="11">
    <source>
        <dbReference type="ARBA" id="ARBA00022932"/>
    </source>
</evidence>
<keyword evidence="6 16" id="KW-0235">DNA replication</keyword>
<dbReference type="Gene3D" id="3.40.50.1010">
    <property type="entry name" value="5'-nuclease"/>
    <property type="match status" value="1"/>
</dbReference>
<dbReference type="InterPro" id="IPR002421">
    <property type="entry name" value="5-3_exonuclease"/>
</dbReference>
<dbReference type="SUPFAM" id="SSF53098">
    <property type="entry name" value="Ribonuclease H-like"/>
    <property type="match status" value="1"/>
</dbReference>
<dbReference type="GO" id="GO:0003677">
    <property type="term" value="F:DNA binding"/>
    <property type="evidence" value="ECO:0007669"/>
    <property type="project" value="UniProtKB-UniRule"/>
</dbReference>
<dbReference type="PRINTS" id="PR00868">
    <property type="entry name" value="DNAPOLI"/>
</dbReference>
<dbReference type="eggNOG" id="COG0749">
    <property type="taxonomic scope" value="Bacteria"/>
</dbReference>
<comment type="similarity">
    <text evidence="1 16">Belongs to the DNA polymerase type-A family.</text>
</comment>
<keyword evidence="5 16" id="KW-0548">Nucleotidyltransferase</keyword>
<evidence type="ECO:0000313" key="21">
    <source>
        <dbReference type="EMBL" id="GAL87167.1"/>
    </source>
</evidence>
<evidence type="ECO:0000256" key="12">
    <source>
        <dbReference type="ARBA" id="ARBA00023125"/>
    </source>
</evidence>
<dbReference type="SMART" id="SM00475">
    <property type="entry name" value="53EXOc"/>
    <property type="match status" value="1"/>
</dbReference>
<evidence type="ECO:0000259" key="19">
    <source>
        <dbReference type="SMART" id="SM00475"/>
    </source>
</evidence>
<dbReference type="EC" id="2.7.7.7" evidence="2 15"/>
<dbReference type="InterPro" id="IPR029060">
    <property type="entry name" value="PIN-like_dom_sf"/>
</dbReference>
<dbReference type="GO" id="GO:0008409">
    <property type="term" value="F:5'-3' exonuclease activity"/>
    <property type="evidence" value="ECO:0007669"/>
    <property type="project" value="UniProtKB-UniRule"/>
</dbReference>
<keyword evidence="12 16" id="KW-0238">DNA-binding</keyword>
<keyword evidence="7" id="KW-0540">Nuclease</keyword>
<evidence type="ECO:0000259" key="18">
    <source>
        <dbReference type="SMART" id="SM00474"/>
    </source>
</evidence>
<dbReference type="CDD" id="cd06139">
    <property type="entry name" value="DNA_polA_I_Ecoli_like_exo"/>
    <property type="match status" value="1"/>
</dbReference>
<dbReference type="SMART" id="SM00474">
    <property type="entry name" value="35EXOc"/>
    <property type="match status" value="1"/>
</dbReference>
<keyword evidence="4 16" id="KW-0808">Transferase</keyword>
<dbReference type="InterPro" id="IPR043502">
    <property type="entry name" value="DNA/RNA_pol_sf"/>
</dbReference>
<dbReference type="GO" id="GO:0003887">
    <property type="term" value="F:DNA-directed DNA polymerase activity"/>
    <property type="evidence" value="ECO:0007669"/>
    <property type="project" value="UniProtKB-UniRule"/>
</dbReference>
<keyword evidence="13 16" id="KW-0234">DNA repair</keyword>
<proteinExistence type="inferred from homology"/>
<comment type="function">
    <text evidence="16">In addition to polymerase activity, this DNA polymerase exhibits 3'-5' and 5'-3' exonuclease activity.</text>
</comment>
<dbReference type="SUPFAM" id="SSF88723">
    <property type="entry name" value="PIN domain-like"/>
    <property type="match status" value="1"/>
</dbReference>
<feature type="domain" description="DNA-directed DNA polymerase family A palm" evidence="20">
    <location>
        <begin position="684"/>
        <end position="891"/>
    </location>
</feature>
<sequence length="927" mass="104918">MALIYRAHFAFSKNPRITSTGINSSAVFGFTNSLLEVLYKEKPTHIGVAIDTAGPTFRHESFVEYKANRQEQPEDITIAIPYITRLLEAFQIPLIGIPGYEADDVIGTLSSKACKEGYTVYMLTMDKDYSQLVNDCVYLYKPSYMGNGHEIYDVARVLEKFGIKRVDQVRDILGLMGDSVDNIPGIPGIGEKTAQKLIAEYDTVENLIANADNLKGKLKENVVNFGPQGILSKDLATIHCDVPVVFDEEVFRYKEPLKEELSKLFDELEFKTLKKRVFGEEANTVQVASSGRSNAKVNANGQMSMFGNAAEEVLTEEKAEEKVFCTIKDTVHDYRVIDTPELISSLVSYLKVQDEFCFDTETTSLDAAETDLVGLAFSYFKGEAYYVPVPQNFERAKEIVQAFKDVLEDKNITKVGQNLKFDILVLKRYGIDVDGPVFDTMLAHYLIEPDMRHNMDFMSEYYLNYSPVSIEALIGKKGVKQKNMKDVPLEDIAEYAAEDADITLQLKHILQPILKEQKTDKLFSEVEIPLVTVLADVERAGVRINPDALKEFSKQLDLELLDIEKSIFSRAGCEFNIASPKQLGEVLFERLKIDPKAKKTKTGQYATGEEVLSKLAPDHLIAQEILDYRELQKLKSTYVDTLPLLISKVDGRVHTCYNQAVAATGRLSSTNPNLQNIPIRTDRGKEIRKAFVARDTDHLILSADYSQIELRIMAEFSREKNMIEAFQKGIDIHTTTASKVYKVNLDQVTSEMRRNAKMVNFGIIYGISAFGLSQRLDIPRKEAADIIDAYFNEFPAIKSYMDEVINKAREHEYVETILGRRRYLRDINSRNITQRGYAERNAINAPIQGSAADMIKVAMINIHNWMKQEKLKSRMIMQVHDELVFDAHKSEIDMLKLKVEEFMKTALSMSVPMEIGIGVGENWLEAH</sequence>
<keyword evidence="9 16" id="KW-0378">Hydrolase</keyword>
<evidence type="ECO:0000256" key="2">
    <source>
        <dbReference type="ARBA" id="ARBA00012417"/>
    </source>
</evidence>
<evidence type="ECO:0000256" key="5">
    <source>
        <dbReference type="ARBA" id="ARBA00022695"/>
    </source>
</evidence>
<keyword evidence="11 16" id="KW-0239">DNA-directed DNA polymerase</keyword>
<dbReference type="InterPro" id="IPR002298">
    <property type="entry name" value="DNA_polymerase_A"/>
</dbReference>
<dbReference type="PROSITE" id="PS00447">
    <property type="entry name" value="DNA_POLYMERASE_A"/>
    <property type="match status" value="1"/>
</dbReference>
<dbReference type="InterPro" id="IPR008918">
    <property type="entry name" value="HhH2"/>
</dbReference>
<evidence type="ECO:0000313" key="22">
    <source>
        <dbReference type="Proteomes" id="UP000030185"/>
    </source>
</evidence>
<dbReference type="InterPro" id="IPR002562">
    <property type="entry name" value="3'-5'_exonuclease_dom"/>
</dbReference>
<dbReference type="FunFam" id="1.10.150.20:FF:000003">
    <property type="entry name" value="DNA polymerase I"/>
    <property type="match status" value="1"/>
</dbReference>
<comment type="caution">
    <text evidence="21">The sequence shown here is derived from an EMBL/GenBank/DDBJ whole genome shotgun (WGS) entry which is preliminary data.</text>
</comment>
<evidence type="ECO:0000256" key="1">
    <source>
        <dbReference type="ARBA" id="ARBA00007705"/>
    </source>
</evidence>
<dbReference type="PANTHER" id="PTHR10133">
    <property type="entry name" value="DNA POLYMERASE I"/>
    <property type="match status" value="1"/>
</dbReference>
<dbReference type="InterPro" id="IPR036279">
    <property type="entry name" value="5-3_exonuclease_C_sf"/>
</dbReference>
<accession>A0A098LL69</accession>
<dbReference type="SUPFAM" id="SSF56672">
    <property type="entry name" value="DNA/RNA polymerases"/>
    <property type="match status" value="1"/>
</dbReference>
<dbReference type="CDD" id="cd08637">
    <property type="entry name" value="DNA_pol_A_pol_I_C"/>
    <property type="match status" value="1"/>
</dbReference>
<gene>
    <name evidence="16" type="primary">polA</name>
    <name evidence="21" type="ORF">MYP_4397</name>
</gene>
<dbReference type="InterPro" id="IPR018320">
    <property type="entry name" value="DNA_polymerase_1"/>
</dbReference>
<dbReference type="InterPro" id="IPR020045">
    <property type="entry name" value="DNA_polI_H3TH"/>
</dbReference>
<evidence type="ECO:0000256" key="16">
    <source>
        <dbReference type="RuleBase" id="RU004460"/>
    </source>
</evidence>
<evidence type="ECO:0000256" key="7">
    <source>
        <dbReference type="ARBA" id="ARBA00022722"/>
    </source>
</evidence>
<dbReference type="GO" id="GO:0006302">
    <property type="term" value="P:double-strand break repair"/>
    <property type="evidence" value="ECO:0007669"/>
    <property type="project" value="TreeGrafter"/>
</dbReference>
<dbReference type="Pfam" id="PF01612">
    <property type="entry name" value="DNA_pol_A_exo1"/>
    <property type="match status" value="1"/>
</dbReference>
<dbReference type="InterPro" id="IPR012337">
    <property type="entry name" value="RNaseH-like_sf"/>
</dbReference>
<dbReference type="Gene3D" id="1.10.150.20">
    <property type="entry name" value="5' to 3' exonuclease, C-terminal subdomain"/>
    <property type="match status" value="2"/>
</dbReference>
<keyword evidence="22" id="KW-1185">Reference proteome</keyword>
<dbReference type="GO" id="GO:0006261">
    <property type="term" value="P:DNA-templated DNA replication"/>
    <property type="evidence" value="ECO:0007669"/>
    <property type="project" value="UniProtKB-UniRule"/>
</dbReference>
<dbReference type="NCBIfam" id="NF004397">
    <property type="entry name" value="PRK05755.1"/>
    <property type="match status" value="1"/>
</dbReference>
<feature type="domain" description="3'-5' exonuclease" evidence="18">
    <location>
        <begin position="334"/>
        <end position="515"/>
    </location>
</feature>
<dbReference type="InterPro" id="IPR001098">
    <property type="entry name" value="DNA-dir_DNA_pol_A_palm_dom"/>
</dbReference>
<dbReference type="Gene3D" id="1.20.1060.10">
    <property type="entry name" value="Taq DNA Polymerase, Chain T, domain 4"/>
    <property type="match status" value="1"/>
</dbReference>
<dbReference type="CDD" id="cd09898">
    <property type="entry name" value="H3TH_53EXO"/>
    <property type="match status" value="1"/>
</dbReference>
<dbReference type="Pfam" id="PF01367">
    <property type="entry name" value="5_3_exonuc"/>
    <property type="match status" value="1"/>
</dbReference>
<evidence type="ECO:0000259" key="20">
    <source>
        <dbReference type="SMART" id="SM00482"/>
    </source>
</evidence>
<evidence type="ECO:0000256" key="10">
    <source>
        <dbReference type="ARBA" id="ARBA00022839"/>
    </source>
</evidence>
<feature type="coiled-coil region" evidence="17">
    <location>
        <begin position="194"/>
        <end position="221"/>
    </location>
</feature>
<organism evidence="21 22">
    <name type="scientific">Sporocytophaga myxococcoides</name>
    <dbReference type="NCBI Taxonomy" id="153721"/>
    <lineage>
        <taxon>Bacteria</taxon>
        <taxon>Pseudomonadati</taxon>
        <taxon>Bacteroidota</taxon>
        <taxon>Cytophagia</taxon>
        <taxon>Cytophagales</taxon>
        <taxon>Cytophagaceae</taxon>
        <taxon>Sporocytophaga</taxon>
    </lineage>
</organism>
<dbReference type="Pfam" id="PF00476">
    <property type="entry name" value="DNA_pol_A"/>
    <property type="match status" value="1"/>
</dbReference>
<keyword evidence="17" id="KW-0175">Coiled coil</keyword>
<dbReference type="STRING" id="153721.MYP_4397"/>
<dbReference type="eggNOG" id="COG0258">
    <property type="taxonomic scope" value="Bacteria"/>
</dbReference>
<evidence type="ECO:0000256" key="4">
    <source>
        <dbReference type="ARBA" id="ARBA00022679"/>
    </source>
</evidence>
<dbReference type="GO" id="GO:0008408">
    <property type="term" value="F:3'-5' exonuclease activity"/>
    <property type="evidence" value="ECO:0007669"/>
    <property type="project" value="UniProtKB-UniRule"/>
</dbReference>
<dbReference type="AlphaFoldDB" id="A0A098LL69"/>
<evidence type="ECO:0000256" key="8">
    <source>
        <dbReference type="ARBA" id="ARBA00022763"/>
    </source>
</evidence>
<keyword evidence="10 16" id="KW-0269">Exonuclease</keyword>
<comment type="catalytic activity">
    <reaction evidence="14 16">
        <text>DNA(n) + a 2'-deoxyribonucleoside 5'-triphosphate = DNA(n+1) + diphosphate</text>
        <dbReference type="Rhea" id="RHEA:22508"/>
        <dbReference type="Rhea" id="RHEA-COMP:17339"/>
        <dbReference type="Rhea" id="RHEA-COMP:17340"/>
        <dbReference type="ChEBI" id="CHEBI:33019"/>
        <dbReference type="ChEBI" id="CHEBI:61560"/>
        <dbReference type="ChEBI" id="CHEBI:173112"/>
        <dbReference type="EC" id="2.7.7.7"/>
    </reaction>
</comment>
<dbReference type="Proteomes" id="UP000030185">
    <property type="component" value="Unassembled WGS sequence"/>
</dbReference>